<dbReference type="InterPro" id="IPR045275">
    <property type="entry name" value="MscS_archaea/bacteria_type"/>
</dbReference>
<feature type="transmembrane region" description="Helical" evidence="2">
    <location>
        <begin position="82"/>
        <end position="99"/>
    </location>
</feature>
<dbReference type="AlphaFoldDB" id="A0A417YN22"/>
<comment type="caution">
    <text evidence="3">The sequence shown here is derived from an EMBL/GenBank/DDBJ whole genome shotgun (WGS) entry which is preliminary data.</text>
</comment>
<evidence type="ECO:0000256" key="2">
    <source>
        <dbReference type="SAM" id="Phobius"/>
    </source>
</evidence>
<keyword evidence="2" id="KW-0472">Membrane</keyword>
<feature type="region of interest" description="Disordered" evidence="1">
    <location>
        <begin position="565"/>
        <end position="616"/>
    </location>
</feature>
<dbReference type="GO" id="GO:0016020">
    <property type="term" value="C:membrane"/>
    <property type="evidence" value="ECO:0007669"/>
    <property type="project" value="InterPro"/>
</dbReference>
<dbReference type="InterPro" id="IPR011014">
    <property type="entry name" value="MscS_channel_TM-2"/>
</dbReference>
<protein>
    <recommendedName>
        <fullName evidence="5">Mechanosensitive ion channel</fullName>
    </recommendedName>
</protein>
<proteinExistence type="predicted"/>
<evidence type="ECO:0000313" key="4">
    <source>
        <dbReference type="Proteomes" id="UP000284416"/>
    </source>
</evidence>
<feature type="transmembrane region" description="Helical" evidence="2">
    <location>
        <begin position="513"/>
        <end position="538"/>
    </location>
</feature>
<dbReference type="SUPFAM" id="SSF82861">
    <property type="entry name" value="Mechanosensitive channel protein MscS (YggB), transmembrane region"/>
    <property type="match status" value="1"/>
</dbReference>
<evidence type="ECO:0008006" key="5">
    <source>
        <dbReference type="Google" id="ProtNLM"/>
    </source>
</evidence>
<dbReference type="InterPro" id="IPR008910">
    <property type="entry name" value="MSC_TM_helix"/>
</dbReference>
<dbReference type="Proteomes" id="UP000284416">
    <property type="component" value="Unassembled WGS sequence"/>
</dbReference>
<feature type="transmembrane region" description="Helical" evidence="2">
    <location>
        <begin position="359"/>
        <end position="379"/>
    </location>
</feature>
<keyword evidence="2" id="KW-0812">Transmembrane</keyword>
<gene>
    <name evidence="3" type="ORF">D1B31_19535</name>
</gene>
<feature type="transmembrane region" description="Helical" evidence="2">
    <location>
        <begin position="318"/>
        <end position="339"/>
    </location>
</feature>
<dbReference type="GO" id="GO:0008381">
    <property type="term" value="F:mechanosensitive monoatomic ion channel activity"/>
    <property type="evidence" value="ECO:0007669"/>
    <property type="project" value="InterPro"/>
</dbReference>
<feature type="transmembrane region" description="Helical" evidence="2">
    <location>
        <begin position="450"/>
        <end position="474"/>
    </location>
</feature>
<evidence type="ECO:0000313" key="3">
    <source>
        <dbReference type="EMBL" id="RHW34857.1"/>
    </source>
</evidence>
<dbReference type="NCBIfam" id="NF033912">
    <property type="entry name" value="msc"/>
    <property type="match status" value="2"/>
</dbReference>
<feature type="transmembrane region" description="Helical" evidence="2">
    <location>
        <begin position="417"/>
        <end position="438"/>
    </location>
</feature>
<dbReference type="PANTHER" id="PTHR30221:SF1">
    <property type="entry name" value="SMALL-CONDUCTANCE MECHANOSENSITIVE CHANNEL"/>
    <property type="match status" value="1"/>
</dbReference>
<keyword evidence="4" id="KW-1185">Reference proteome</keyword>
<accession>A0A417YN22</accession>
<sequence length="616" mass="67378">MFKPGHYAVTPQIQKILFPQSIPNLFCIDNIALGKLLFRDFYHGYITNNNSLKKTLKEEHSLDNNYQFWSGWDRLVYKIPDFLLALAVLLIGWLIAKAIEKGVYKLLQKSNFDNRLFSHVKDRKFSSEKVISKIVYYILLVFVFILFFNILDLHLITGPLIAMLTAITAAIPSLLKAALIFAVAWLVATGLSYLIKKGGRTLRVHQLSQKLNLTKDSEDPGLLADRIAKIVFYLVLLMFLPGVLAALNIQGISGPFSDMLGSFLAFIPKLFSAALIILVGWFIAKIVRDIVTNLLQGLGLERLVERFGLRKMFEGTSLSSVIGTIVFVLILIPAVIAALDRLDLKGISGPAINMLNDVLTMLPNIVVAIVMVLVGIWLGRWANRFVTELLDRAGFNGFLKGIGIGKGTAATLSLSKIVGTIAQVLIVLLFTVEALNLVGLDFLVTLATGVIAYLPNVLAAVIILMVGLWIGNFIKKLLASMLQGPHFGLLSSVAKYAVIAISVFMALDQLGVAASIVNAAFILTLGGLALAFGLSFGLGGKEFASKYLARLDQKIEQTTVVKLPPGQTGDFLRDQAGQHGRPMNNGGQPGTINPNNPYTDPNNHDPNDPNNPFNKR</sequence>
<feature type="transmembrane region" description="Helical" evidence="2">
    <location>
        <begin position="263"/>
        <end position="284"/>
    </location>
</feature>
<organism evidence="3 4">
    <name type="scientific">Neobacillus notoginsengisoli</name>
    <dbReference type="NCBI Taxonomy" id="1578198"/>
    <lineage>
        <taxon>Bacteria</taxon>
        <taxon>Bacillati</taxon>
        <taxon>Bacillota</taxon>
        <taxon>Bacilli</taxon>
        <taxon>Bacillales</taxon>
        <taxon>Bacillaceae</taxon>
        <taxon>Neobacillus</taxon>
    </lineage>
</organism>
<feature type="transmembrane region" description="Helical" evidence="2">
    <location>
        <begin position="230"/>
        <end position="251"/>
    </location>
</feature>
<dbReference type="Gene3D" id="1.10.287.1260">
    <property type="match status" value="3"/>
</dbReference>
<keyword evidence="2" id="KW-1133">Transmembrane helix</keyword>
<name>A0A417YN22_9BACI</name>
<reference evidence="3 4" key="1">
    <citation type="journal article" date="2017" name="Int. J. Syst. Evol. Microbiol.">
        <title>Bacillus notoginsengisoli sp. nov., a novel bacterium isolated from the rhizosphere of Panax notoginseng.</title>
        <authorList>
            <person name="Zhang M.Y."/>
            <person name="Cheng J."/>
            <person name="Cai Y."/>
            <person name="Zhang T.Y."/>
            <person name="Wu Y.Y."/>
            <person name="Manikprabhu D."/>
            <person name="Li W.J."/>
            <person name="Zhang Y.X."/>
        </authorList>
    </citation>
    <scope>NUCLEOTIDE SEQUENCE [LARGE SCALE GENOMIC DNA]</scope>
    <source>
        <strain evidence="3 4">JCM 30743</strain>
    </source>
</reference>
<dbReference type="OrthoDB" id="1411407at2"/>
<feature type="transmembrane region" description="Helical" evidence="2">
    <location>
        <begin position="486"/>
        <end position="507"/>
    </location>
</feature>
<dbReference type="EMBL" id="QWEG01000014">
    <property type="protein sequence ID" value="RHW34857.1"/>
    <property type="molecule type" value="Genomic_DNA"/>
</dbReference>
<feature type="transmembrane region" description="Helical" evidence="2">
    <location>
        <begin position="134"/>
        <end position="157"/>
    </location>
</feature>
<feature type="transmembrane region" description="Helical" evidence="2">
    <location>
        <begin position="177"/>
        <end position="195"/>
    </location>
</feature>
<dbReference type="PANTHER" id="PTHR30221">
    <property type="entry name" value="SMALL-CONDUCTANCE MECHANOSENSITIVE CHANNEL"/>
    <property type="match status" value="1"/>
</dbReference>
<evidence type="ECO:0000256" key="1">
    <source>
        <dbReference type="SAM" id="MobiDB-lite"/>
    </source>
</evidence>
<dbReference type="Pfam" id="PF05552">
    <property type="entry name" value="MS_channel_1st_1"/>
    <property type="match status" value="5"/>
</dbReference>